<keyword evidence="3" id="KW-0804">Transcription</keyword>
<dbReference type="PRINTS" id="PR00038">
    <property type="entry name" value="HTHLUXR"/>
</dbReference>
<protein>
    <recommendedName>
        <fullName evidence="4">HTH luxR-type domain-containing protein</fullName>
    </recommendedName>
</protein>
<feature type="domain" description="HTH luxR-type" evidence="4">
    <location>
        <begin position="395"/>
        <end position="460"/>
    </location>
</feature>
<evidence type="ECO:0000256" key="3">
    <source>
        <dbReference type="ARBA" id="ARBA00023163"/>
    </source>
</evidence>
<keyword evidence="1" id="KW-0805">Transcription regulation</keyword>
<dbReference type="InterPro" id="IPR016032">
    <property type="entry name" value="Sig_transdc_resp-reg_C-effctor"/>
</dbReference>
<dbReference type="STRING" id="153971.AWC19_27840"/>
<dbReference type="Gene3D" id="1.10.10.10">
    <property type="entry name" value="Winged helix-like DNA-binding domain superfamily/Winged helix DNA-binding domain"/>
    <property type="match status" value="1"/>
</dbReference>
<dbReference type="Gene3D" id="1.25.40.10">
    <property type="entry name" value="Tetratricopeptide repeat domain"/>
    <property type="match status" value="1"/>
</dbReference>
<dbReference type="InterPro" id="IPR011990">
    <property type="entry name" value="TPR-like_helical_dom_sf"/>
</dbReference>
<organism evidence="5 6">
    <name type="scientific">Mycobacterium palustre</name>
    <dbReference type="NCBI Taxonomy" id="153971"/>
    <lineage>
        <taxon>Bacteria</taxon>
        <taxon>Bacillati</taxon>
        <taxon>Actinomycetota</taxon>
        <taxon>Actinomycetes</taxon>
        <taxon>Mycobacteriales</taxon>
        <taxon>Mycobacteriaceae</taxon>
        <taxon>Mycobacterium</taxon>
        <taxon>Mycobacterium simiae complex</taxon>
    </lineage>
</organism>
<proteinExistence type="predicted"/>
<keyword evidence="6" id="KW-1185">Reference proteome</keyword>
<name>A0A1X1ZVU6_9MYCO</name>
<evidence type="ECO:0000313" key="5">
    <source>
        <dbReference type="EMBL" id="ORW28147.1"/>
    </source>
</evidence>
<evidence type="ECO:0000256" key="1">
    <source>
        <dbReference type="ARBA" id="ARBA00023015"/>
    </source>
</evidence>
<dbReference type="CDD" id="cd06170">
    <property type="entry name" value="LuxR_C_like"/>
    <property type="match status" value="1"/>
</dbReference>
<dbReference type="PROSITE" id="PS00622">
    <property type="entry name" value="HTH_LUXR_1"/>
    <property type="match status" value="1"/>
</dbReference>
<keyword evidence="2" id="KW-0238">DNA-binding</keyword>
<dbReference type="PROSITE" id="PS50043">
    <property type="entry name" value="HTH_LUXR_2"/>
    <property type="match status" value="1"/>
</dbReference>
<dbReference type="SMART" id="SM00421">
    <property type="entry name" value="HTH_LUXR"/>
    <property type="match status" value="1"/>
</dbReference>
<evidence type="ECO:0000313" key="6">
    <source>
        <dbReference type="Proteomes" id="UP000193529"/>
    </source>
</evidence>
<dbReference type="GO" id="GO:0003677">
    <property type="term" value="F:DNA binding"/>
    <property type="evidence" value="ECO:0007669"/>
    <property type="project" value="UniProtKB-KW"/>
</dbReference>
<dbReference type="GO" id="GO:0006355">
    <property type="term" value="P:regulation of DNA-templated transcription"/>
    <property type="evidence" value="ECO:0007669"/>
    <property type="project" value="InterPro"/>
</dbReference>
<dbReference type="Proteomes" id="UP000193529">
    <property type="component" value="Unassembled WGS sequence"/>
</dbReference>
<dbReference type="EMBL" id="LQPJ01000065">
    <property type="protein sequence ID" value="ORW28147.1"/>
    <property type="molecule type" value="Genomic_DNA"/>
</dbReference>
<dbReference type="InterPro" id="IPR036388">
    <property type="entry name" value="WH-like_DNA-bd_sf"/>
</dbReference>
<dbReference type="SUPFAM" id="SSF48452">
    <property type="entry name" value="TPR-like"/>
    <property type="match status" value="1"/>
</dbReference>
<dbReference type="InterPro" id="IPR000792">
    <property type="entry name" value="Tscrpt_reg_LuxR_C"/>
</dbReference>
<accession>A0A1X1ZVU6</accession>
<dbReference type="PANTHER" id="PTHR44688">
    <property type="entry name" value="DNA-BINDING TRANSCRIPTIONAL ACTIVATOR DEVR_DOSR"/>
    <property type="match status" value="1"/>
</dbReference>
<reference evidence="5 6" key="1">
    <citation type="submission" date="2016-01" db="EMBL/GenBank/DDBJ databases">
        <title>The new phylogeny of the genus Mycobacterium.</title>
        <authorList>
            <person name="Tarcisio F."/>
            <person name="Conor M."/>
            <person name="Antonella G."/>
            <person name="Elisabetta G."/>
            <person name="Giulia F.S."/>
            <person name="Sara T."/>
            <person name="Anna F."/>
            <person name="Clotilde B."/>
            <person name="Roberto B."/>
            <person name="Veronica D.S."/>
            <person name="Fabio R."/>
            <person name="Monica P."/>
            <person name="Olivier J."/>
            <person name="Enrico T."/>
            <person name="Nicola S."/>
        </authorList>
    </citation>
    <scope>NUCLEOTIDE SEQUENCE [LARGE SCALE GENOMIC DNA]</scope>
    <source>
        <strain evidence="5 6">DSM 44572</strain>
    </source>
</reference>
<evidence type="ECO:0000256" key="2">
    <source>
        <dbReference type="ARBA" id="ARBA00023125"/>
    </source>
</evidence>
<evidence type="ECO:0000259" key="4">
    <source>
        <dbReference type="PROSITE" id="PS50043"/>
    </source>
</evidence>
<comment type="caution">
    <text evidence="5">The sequence shown here is derived from an EMBL/GenBank/DDBJ whole genome shotgun (WGS) entry which is preliminary data.</text>
</comment>
<dbReference type="Pfam" id="PF00196">
    <property type="entry name" value="GerE"/>
    <property type="match status" value="1"/>
</dbReference>
<dbReference type="AlphaFoldDB" id="A0A1X1ZVU6"/>
<sequence length="465" mass="50733">MAFERSARLAEHTDPDLALEAEGAWIFASYYLDQVLSRAMVRLTELTENIDRQNLQSPGQRVILAIAGLRAVMSTPPVDDGAAMAVEAVRDGVLLQQPTFASAAVNLAILALVFSNRLEEASRVVDQVIAEARRRQHASIASEASFIQSIVDFARGDITDAWMNAQAAVDGIAGGWYGLAPMARGTLVHCLLERDDIVEAETVLKEAEQIPLTTDSQGLWSWIHMARARLHAVRGDYQGALQAYLATGRTLSVFDAKNPAILRWRSGAGVAAKAVGDEAMAEELITEELRLAEEFKLPRVIGHALRARSGLLDRSARIVTLEAALEIHEQHGTPLDLSETLLDFGRALRQSGNRLESRAPLKRAMELAHRHGAFAIARCARDELLASGAKPRRAYATGLHGLTPTELRIAEMVAQGLTNREVGESLFLAKSTVAWHLRHVFQKLGVESRAELPAALGKTRAGYRS</sequence>
<dbReference type="SUPFAM" id="SSF46894">
    <property type="entry name" value="C-terminal effector domain of the bipartite response regulators"/>
    <property type="match status" value="1"/>
</dbReference>
<gene>
    <name evidence="5" type="ORF">AWC19_27840</name>
</gene>
<dbReference type="PANTHER" id="PTHR44688:SF16">
    <property type="entry name" value="DNA-BINDING TRANSCRIPTIONAL ACTIVATOR DEVR_DOSR"/>
    <property type="match status" value="1"/>
</dbReference>